<reference evidence="8 9" key="1">
    <citation type="journal article" date="2020" name="J. Phycol.">
        <title>Comparative genome analysis reveals Cyanidiococcus gen. nov., a new extremophilic red algal genus sister to Cyanidioschyzon (Cyanidioschyzonaceae, Rhodophyta).</title>
        <authorList>
            <person name="Liu S.-L."/>
            <person name="Chiang Y.-R."/>
            <person name="Yoon H.S."/>
            <person name="Fu H.-Y."/>
        </authorList>
    </citation>
    <scope>NUCLEOTIDE SEQUENCE [LARGE SCALE GENOMIC DNA]</scope>
    <source>
        <strain evidence="8 9">THAL066</strain>
    </source>
</reference>
<evidence type="ECO:0000256" key="3">
    <source>
        <dbReference type="ARBA" id="ARBA00022664"/>
    </source>
</evidence>
<evidence type="ECO:0000256" key="1">
    <source>
        <dbReference type="ARBA" id="ARBA00004123"/>
    </source>
</evidence>
<evidence type="ECO:0000256" key="4">
    <source>
        <dbReference type="ARBA" id="ARBA00022728"/>
    </source>
</evidence>
<comment type="caution">
    <text evidence="8">The sequence shown here is derived from an EMBL/GenBank/DDBJ whole genome shotgun (WGS) entry which is preliminary data.</text>
</comment>
<evidence type="ECO:0000256" key="7">
    <source>
        <dbReference type="RuleBase" id="RU367025"/>
    </source>
</evidence>
<dbReference type="GO" id="GO:0005681">
    <property type="term" value="C:spliceosomal complex"/>
    <property type="evidence" value="ECO:0007669"/>
    <property type="project" value="UniProtKB-KW"/>
</dbReference>
<dbReference type="EMBL" id="VWRR01000003">
    <property type="protein sequence ID" value="KAF6004445.1"/>
    <property type="molecule type" value="Genomic_DNA"/>
</dbReference>
<dbReference type="Proteomes" id="UP000530660">
    <property type="component" value="Unassembled WGS sequence"/>
</dbReference>
<dbReference type="PANTHER" id="PTHR23142">
    <property type="entry name" value="PRE-MRNA-SPLICING FACTOR 38A-RELATED"/>
    <property type="match status" value="1"/>
</dbReference>
<protein>
    <recommendedName>
        <fullName evidence="7">Pre-mRNA-splicing factor 38</fullName>
    </recommendedName>
</protein>
<name>A0A7J7IMU5_9RHOD</name>
<keyword evidence="6 7" id="KW-0539">Nucleus</keyword>
<evidence type="ECO:0000256" key="2">
    <source>
        <dbReference type="ARBA" id="ARBA00006164"/>
    </source>
</evidence>
<sequence>MEKNYVGARLVLRSNLASHSGRRPSWAAVREQVLHCEFYRKVCAPTSLERLKGVTVKYVSHIGDNGTLPPSPFLCVLVRYADCKPSPQQAARHIEQEENVYWRALVATWLRWTQIKAEQIYRLLDPLLGDYRPITIREGDGSLRISHLDIYIDQLLRYRSTFRALEGPFPVPVIPFPYLISRYELEARGALLRRHYAVAETASGTHKEA</sequence>
<dbReference type="InterPro" id="IPR005037">
    <property type="entry name" value="PRP38"/>
</dbReference>
<dbReference type="GO" id="GO:0000398">
    <property type="term" value="P:mRNA splicing, via spliceosome"/>
    <property type="evidence" value="ECO:0007669"/>
    <property type="project" value="UniProtKB-UniRule"/>
</dbReference>
<comment type="similarity">
    <text evidence="2 7">Belongs to the PRP38 family.</text>
</comment>
<keyword evidence="9" id="KW-1185">Reference proteome</keyword>
<keyword evidence="3 7" id="KW-0507">mRNA processing</keyword>
<organism evidence="8 9">
    <name type="scientific">Cyanidiococcus yangmingshanensis</name>
    <dbReference type="NCBI Taxonomy" id="2690220"/>
    <lineage>
        <taxon>Eukaryota</taxon>
        <taxon>Rhodophyta</taxon>
        <taxon>Bangiophyceae</taxon>
        <taxon>Cyanidiales</taxon>
        <taxon>Cyanidiaceae</taxon>
        <taxon>Cyanidiococcus</taxon>
    </lineage>
</organism>
<comment type="function">
    <text evidence="7">Required for pre-mRNA splicing.</text>
</comment>
<proteinExistence type="inferred from homology"/>
<keyword evidence="4 7" id="KW-0747">Spliceosome</keyword>
<evidence type="ECO:0000313" key="9">
    <source>
        <dbReference type="Proteomes" id="UP000530660"/>
    </source>
</evidence>
<evidence type="ECO:0000313" key="8">
    <source>
        <dbReference type="EMBL" id="KAF6004445.1"/>
    </source>
</evidence>
<gene>
    <name evidence="8" type="primary">PRPF38A</name>
    <name evidence="8" type="ORF">F1559_002379</name>
</gene>
<evidence type="ECO:0000256" key="5">
    <source>
        <dbReference type="ARBA" id="ARBA00023187"/>
    </source>
</evidence>
<dbReference type="Pfam" id="PF03371">
    <property type="entry name" value="PRP38"/>
    <property type="match status" value="1"/>
</dbReference>
<dbReference type="AlphaFoldDB" id="A0A7J7IMU5"/>
<evidence type="ECO:0000256" key="6">
    <source>
        <dbReference type="ARBA" id="ARBA00023242"/>
    </source>
</evidence>
<keyword evidence="5 7" id="KW-0508">mRNA splicing</keyword>
<dbReference type="OrthoDB" id="190958at2759"/>
<accession>A0A7J7IMU5</accession>
<comment type="subcellular location">
    <subcellularLocation>
        <location evidence="1 7">Nucleus</location>
    </subcellularLocation>
</comment>